<dbReference type="InterPro" id="IPR037523">
    <property type="entry name" value="VOC_core"/>
</dbReference>
<reference evidence="2 5" key="3">
    <citation type="submission" date="2019-06" db="EMBL/GenBank/DDBJ databases">
        <title>Whole genome shotgun sequence of Brevibacillus reuszeri NBRC 15719.</title>
        <authorList>
            <person name="Hosoyama A."/>
            <person name="Uohara A."/>
            <person name="Ohji S."/>
            <person name="Ichikawa N."/>
        </authorList>
    </citation>
    <scope>NUCLEOTIDE SEQUENCE [LARGE SCALE GENOMIC DNA]</scope>
    <source>
        <strain evidence="2 5">NBRC 15719</strain>
    </source>
</reference>
<dbReference type="EMBL" id="BJON01000011">
    <property type="protein sequence ID" value="GED69292.1"/>
    <property type="molecule type" value="Genomic_DNA"/>
</dbReference>
<dbReference type="CDD" id="cd06587">
    <property type="entry name" value="VOC"/>
    <property type="match status" value="1"/>
</dbReference>
<dbReference type="Proteomes" id="UP000036834">
    <property type="component" value="Unassembled WGS sequence"/>
</dbReference>
<comment type="caution">
    <text evidence="3">The sequence shown here is derived from an EMBL/GenBank/DDBJ whole genome shotgun (WGS) entry which is preliminary data.</text>
</comment>
<evidence type="ECO:0000313" key="3">
    <source>
        <dbReference type="EMBL" id="KNB68773.1"/>
    </source>
</evidence>
<dbReference type="Pfam" id="PF00903">
    <property type="entry name" value="Glyoxalase"/>
    <property type="match status" value="1"/>
</dbReference>
<dbReference type="SUPFAM" id="SSF54593">
    <property type="entry name" value="Glyoxalase/Bleomycin resistance protein/Dihydroxybiphenyl dioxygenase"/>
    <property type="match status" value="1"/>
</dbReference>
<name>A0A0K9YJ89_9BACL</name>
<reference evidence="4" key="1">
    <citation type="submission" date="2015-07" db="EMBL/GenBank/DDBJ databases">
        <title>Genome sequencing project for genomic taxonomy and phylogenomics of Bacillus-like bacteria.</title>
        <authorList>
            <person name="Liu B."/>
            <person name="Wang J."/>
            <person name="Zhu Y."/>
            <person name="Liu G."/>
            <person name="Chen Q."/>
            <person name="Chen Z."/>
            <person name="Lan J."/>
            <person name="Che J."/>
            <person name="Ge C."/>
            <person name="Shi H."/>
            <person name="Pan Z."/>
            <person name="Liu X."/>
        </authorList>
    </citation>
    <scope>NUCLEOTIDE SEQUENCE [LARGE SCALE GENOMIC DNA]</scope>
    <source>
        <strain evidence="4">DSM 9887</strain>
    </source>
</reference>
<keyword evidence="5" id="KW-1185">Reference proteome</keyword>
<protein>
    <submittedName>
        <fullName evidence="3">Lactoylglutathione lyase</fullName>
    </submittedName>
</protein>
<dbReference type="GO" id="GO:0016829">
    <property type="term" value="F:lyase activity"/>
    <property type="evidence" value="ECO:0007669"/>
    <property type="project" value="UniProtKB-KW"/>
</dbReference>
<dbReference type="PROSITE" id="PS51819">
    <property type="entry name" value="VOC"/>
    <property type="match status" value="1"/>
</dbReference>
<evidence type="ECO:0000313" key="5">
    <source>
        <dbReference type="Proteomes" id="UP000319578"/>
    </source>
</evidence>
<dbReference type="STRING" id="54915.ADS79_32975"/>
<dbReference type="AlphaFoldDB" id="A0A0K9YJ89"/>
<sequence length="123" mass="13883">MSHIAALLHVQIPVKNLHAAIDWYCEHLGFSLQAEFDQSAFLALSTGPTLMLWETADKTSATFTVDSQPMPVFLFTTADIHSLYDHLLAQKVTITHYQNDGFGWVLKFFDPNDNMLGVIQKNE</sequence>
<proteinExistence type="predicted"/>
<dbReference type="Gene3D" id="3.10.180.10">
    <property type="entry name" value="2,3-Dihydroxybiphenyl 1,2-Dioxygenase, domain 1"/>
    <property type="match status" value="1"/>
</dbReference>
<dbReference type="RefSeq" id="WP_049742708.1">
    <property type="nucleotide sequence ID" value="NZ_BJON01000011.1"/>
</dbReference>
<dbReference type="PATRIC" id="fig|54915.3.peg.712"/>
<evidence type="ECO:0000313" key="4">
    <source>
        <dbReference type="Proteomes" id="UP000036834"/>
    </source>
</evidence>
<dbReference type="Proteomes" id="UP000319578">
    <property type="component" value="Unassembled WGS sequence"/>
</dbReference>
<dbReference type="OrthoDB" id="2608626at2"/>
<dbReference type="InterPro" id="IPR029068">
    <property type="entry name" value="Glyas_Bleomycin-R_OHBP_Dase"/>
</dbReference>
<keyword evidence="3" id="KW-0456">Lyase</keyword>
<evidence type="ECO:0000313" key="2">
    <source>
        <dbReference type="EMBL" id="GED69292.1"/>
    </source>
</evidence>
<evidence type="ECO:0000259" key="1">
    <source>
        <dbReference type="PROSITE" id="PS51819"/>
    </source>
</evidence>
<organism evidence="3 4">
    <name type="scientific">Brevibacillus reuszeri</name>
    <dbReference type="NCBI Taxonomy" id="54915"/>
    <lineage>
        <taxon>Bacteria</taxon>
        <taxon>Bacillati</taxon>
        <taxon>Bacillota</taxon>
        <taxon>Bacilli</taxon>
        <taxon>Bacillales</taxon>
        <taxon>Paenibacillaceae</taxon>
        <taxon>Brevibacillus</taxon>
    </lineage>
</organism>
<dbReference type="EMBL" id="LGIQ01000017">
    <property type="protein sequence ID" value="KNB68773.1"/>
    <property type="molecule type" value="Genomic_DNA"/>
</dbReference>
<gene>
    <name evidence="3" type="ORF">ADS79_32975</name>
    <name evidence="2" type="ORF">BRE01_29940</name>
</gene>
<accession>A0A0K9YJ89</accession>
<reference evidence="3" key="2">
    <citation type="submission" date="2015-07" db="EMBL/GenBank/DDBJ databases">
        <title>MeaNS - Measles Nucleotide Surveillance Program.</title>
        <authorList>
            <person name="Tran T."/>
            <person name="Druce J."/>
        </authorList>
    </citation>
    <scope>NUCLEOTIDE SEQUENCE</scope>
    <source>
        <strain evidence="3">DSM 9887</strain>
    </source>
</reference>
<feature type="domain" description="VOC" evidence="1">
    <location>
        <begin position="6"/>
        <end position="121"/>
    </location>
</feature>
<dbReference type="InterPro" id="IPR004360">
    <property type="entry name" value="Glyas_Fos-R_dOase_dom"/>
</dbReference>